<protein>
    <recommendedName>
        <fullName evidence="4">J domain-containing protein</fullName>
    </recommendedName>
</protein>
<dbReference type="SUPFAM" id="SSF46565">
    <property type="entry name" value="Chaperone J-domain"/>
    <property type="match status" value="1"/>
</dbReference>
<dbReference type="RefSeq" id="WP_345303406.1">
    <property type="nucleotide sequence ID" value="NZ_BAABJE010000010.1"/>
</dbReference>
<keyword evidence="6" id="KW-1185">Reference proteome</keyword>
<comment type="caution">
    <text evidence="5">The sequence shown here is derived from an EMBL/GenBank/DDBJ whole genome shotgun (WGS) entry which is preliminary data.</text>
</comment>
<evidence type="ECO:0000313" key="5">
    <source>
        <dbReference type="EMBL" id="GAA4796016.1"/>
    </source>
</evidence>
<keyword evidence="1" id="KW-0143">Chaperone</keyword>
<proteinExistence type="predicted"/>
<dbReference type="CDD" id="cd06257">
    <property type="entry name" value="DnaJ"/>
    <property type="match status" value="1"/>
</dbReference>
<dbReference type="PRINTS" id="PR00625">
    <property type="entry name" value="JDOMAIN"/>
</dbReference>
<accession>A0ABP9BMK0</accession>
<dbReference type="Proteomes" id="UP001499959">
    <property type="component" value="Unassembled WGS sequence"/>
</dbReference>
<evidence type="ECO:0000313" key="6">
    <source>
        <dbReference type="Proteomes" id="UP001499959"/>
    </source>
</evidence>
<keyword evidence="3" id="KW-0812">Transmembrane</keyword>
<name>A0ABP9BMK0_9GAMM</name>
<dbReference type="PROSITE" id="PS50076">
    <property type="entry name" value="DNAJ_2"/>
    <property type="match status" value="1"/>
</dbReference>
<gene>
    <name evidence="5" type="ORF">GCM10023307_22380</name>
</gene>
<feature type="compositionally biased region" description="Low complexity" evidence="2">
    <location>
        <begin position="151"/>
        <end position="165"/>
    </location>
</feature>
<organism evidence="5 6">
    <name type="scientific">Lysobacter hankyongensis</name>
    <dbReference type="NCBI Taxonomy" id="1176535"/>
    <lineage>
        <taxon>Bacteria</taxon>
        <taxon>Pseudomonadati</taxon>
        <taxon>Pseudomonadota</taxon>
        <taxon>Gammaproteobacteria</taxon>
        <taxon>Lysobacterales</taxon>
        <taxon>Lysobacteraceae</taxon>
        <taxon>Lysobacter</taxon>
    </lineage>
</organism>
<evidence type="ECO:0000256" key="3">
    <source>
        <dbReference type="SAM" id="Phobius"/>
    </source>
</evidence>
<keyword evidence="3" id="KW-0472">Membrane</keyword>
<keyword evidence="3" id="KW-1133">Transmembrane helix</keyword>
<dbReference type="InterPro" id="IPR036869">
    <property type="entry name" value="J_dom_sf"/>
</dbReference>
<dbReference type="InterPro" id="IPR001623">
    <property type="entry name" value="DnaJ_domain"/>
</dbReference>
<feature type="transmembrane region" description="Helical" evidence="3">
    <location>
        <begin position="113"/>
        <end position="132"/>
    </location>
</feature>
<feature type="domain" description="J" evidence="4">
    <location>
        <begin position="24"/>
        <end position="94"/>
    </location>
</feature>
<evidence type="ECO:0000256" key="1">
    <source>
        <dbReference type="ARBA" id="ARBA00023186"/>
    </source>
</evidence>
<dbReference type="EMBL" id="BAABJE010000010">
    <property type="protein sequence ID" value="GAA4796016.1"/>
    <property type="molecule type" value="Genomic_DNA"/>
</dbReference>
<evidence type="ECO:0000259" key="4">
    <source>
        <dbReference type="PROSITE" id="PS50076"/>
    </source>
</evidence>
<dbReference type="Gene3D" id="1.10.287.110">
    <property type="entry name" value="DnaJ domain"/>
    <property type="match status" value="1"/>
</dbReference>
<reference evidence="6" key="1">
    <citation type="journal article" date="2019" name="Int. J. Syst. Evol. Microbiol.">
        <title>The Global Catalogue of Microorganisms (GCM) 10K type strain sequencing project: providing services to taxonomists for standard genome sequencing and annotation.</title>
        <authorList>
            <consortium name="The Broad Institute Genomics Platform"/>
            <consortium name="The Broad Institute Genome Sequencing Center for Infectious Disease"/>
            <person name="Wu L."/>
            <person name="Ma J."/>
        </authorList>
    </citation>
    <scope>NUCLEOTIDE SEQUENCE [LARGE SCALE GENOMIC DNA]</scope>
    <source>
        <strain evidence="6">JCM 18204</strain>
    </source>
</reference>
<feature type="region of interest" description="Disordered" evidence="2">
    <location>
        <begin position="141"/>
        <end position="177"/>
    </location>
</feature>
<evidence type="ECO:0000256" key="2">
    <source>
        <dbReference type="SAM" id="MobiDB-lite"/>
    </source>
</evidence>
<sequence length="327" mass="34634">MTSGHDTAFDSRATRFRFGRGSAADYRTLGVSETASDAEIEQAYLRLIDEHQPDRLVGLALEFRRRAEKKLRGIDAAYGRIRAQRRRDAQSSSTSEASRAAMATADDRLNTGGLLWVAMALIALVMVAWLAGMREPRTIASQPPVPAAGESARTSSAPPSSLPASVRPPPSASASDVPAMRPIATLPVATNDAGSASVDRLVTLMPKDAPPAPQAPPALSGEAALVEALRAGQLRPATGGDFSRWAQRWSQANRRGAPTGMQERAGFMKSYVIQREFTIPDGLNGAHAVIFLLDTGAPYPRGDSGHSVVLDLSTGACMGVTCGMLLD</sequence>